<dbReference type="InterPro" id="IPR036691">
    <property type="entry name" value="Endo/exonu/phosph_ase_sf"/>
</dbReference>
<dbReference type="EMBL" id="CAXAMM010023580">
    <property type="protein sequence ID" value="CAK9053856.1"/>
    <property type="molecule type" value="Genomic_DNA"/>
</dbReference>
<dbReference type="PANTHER" id="PTHR12121">
    <property type="entry name" value="CARBON CATABOLITE REPRESSOR PROTEIN 4"/>
    <property type="match status" value="1"/>
</dbReference>
<feature type="domain" description="Endonuclease/exonuclease/phosphatase" evidence="3">
    <location>
        <begin position="50"/>
        <end position="309"/>
    </location>
</feature>
<evidence type="ECO:0000256" key="2">
    <source>
        <dbReference type="ARBA" id="ARBA00022801"/>
    </source>
</evidence>
<reference evidence="4 5" key="1">
    <citation type="submission" date="2024-02" db="EMBL/GenBank/DDBJ databases">
        <authorList>
            <person name="Chen Y."/>
            <person name="Shah S."/>
            <person name="Dougan E. K."/>
            <person name="Thang M."/>
            <person name="Chan C."/>
        </authorList>
    </citation>
    <scope>NUCLEOTIDE SEQUENCE [LARGE SCALE GENOMIC DNA]</scope>
</reference>
<dbReference type="Gene3D" id="3.60.10.10">
    <property type="entry name" value="Endonuclease/exonuclease/phosphatase"/>
    <property type="match status" value="1"/>
</dbReference>
<dbReference type="SUPFAM" id="SSF56219">
    <property type="entry name" value="DNase I-like"/>
    <property type="match status" value="1"/>
</dbReference>
<protein>
    <submittedName>
        <fullName evidence="4">Nocturnin (Carbon catabolite repression 4-like protein)</fullName>
    </submittedName>
</protein>
<gene>
    <name evidence="4" type="ORF">SCF082_LOCUS29311</name>
</gene>
<keyword evidence="5" id="KW-1185">Reference proteome</keyword>
<comment type="caution">
    <text evidence="4">The sequence shown here is derived from an EMBL/GenBank/DDBJ whole genome shotgun (WGS) entry which is preliminary data.</text>
</comment>
<evidence type="ECO:0000259" key="3">
    <source>
        <dbReference type="Pfam" id="PF03372"/>
    </source>
</evidence>
<sequence length="331" mass="36349">MEAVAPPPAPAGVPADAVAGEEALGWLDPLTAAPLPPADSEVGKDDFVVVQWNVLADGLDHDGSWFQRKDMILAEVFRRSPDIICLQEVNHFADHLEPVLRDQGFEGVFAPKANSPALKFGKPMDGCATFINTIKFTLLRHQRFVYSGYTQVFQLCFLRANGSGSRGDAPDLIVCNTHLKSKRHYEPWRVDQITQLLRTLQGLQVEFPQAQFILAGDLNTTPTGRVRGRIASSTKAPMLSSAFATLESSSHANFFTRLKRDGRTNLPMTQVIDHILFSGSGLQVRAILPPPVVQDLFRVLPDAGWPSDHLALAARFRGPWSSANSSEDDPD</sequence>
<evidence type="ECO:0000313" key="5">
    <source>
        <dbReference type="Proteomes" id="UP001642464"/>
    </source>
</evidence>
<dbReference type="PANTHER" id="PTHR12121:SF45">
    <property type="entry name" value="NOCTURNIN"/>
    <property type="match status" value="1"/>
</dbReference>
<name>A0ABP0MRD8_9DINO</name>
<organism evidence="4 5">
    <name type="scientific">Durusdinium trenchii</name>
    <dbReference type="NCBI Taxonomy" id="1381693"/>
    <lineage>
        <taxon>Eukaryota</taxon>
        <taxon>Sar</taxon>
        <taxon>Alveolata</taxon>
        <taxon>Dinophyceae</taxon>
        <taxon>Suessiales</taxon>
        <taxon>Symbiodiniaceae</taxon>
        <taxon>Durusdinium</taxon>
    </lineage>
</organism>
<dbReference type="InterPro" id="IPR050410">
    <property type="entry name" value="CCR4/nocturin_mRNA_transcr"/>
</dbReference>
<keyword evidence="2" id="KW-0378">Hydrolase</keyword>
<dbReference type="InterPro" id="IPR005135">
    <property type="entry name" value="Endo/exonuclease/phosphatase"/>
</dbReference>
<evidence type="ECO:0000256" key="1">
    <source>
        <dbReference type="ARBA" id="ARBA00010774"/>
    </source>
</evidence>
<comment type="similarity">
    <text evidence="1">Belongs to the CCR4/nocturin family.</text>
</comment>
<dbReference type="Pfam" id="PF03372">
    <property type="entry name" value="Exo_endo_phos"/>
    <property type="match status" value="1"/>
</dbReference>
<proteinExistence type="inferred from homology"/>
<accession>A0ABP0MRD8</accession>
<evidence type="ECO:0000313" key="4">
    <source>
        <dbReference type="EMBL" id="CAK9053856.1"/>
    </source>
</evidence>
<dbReference type="Proteomes" id="UP001642464">
    <property type="component" value="Unassembled WGS sequence"/>
</dbReference>